<accession>A0A2G4YMB6</accession>
<dbReference type="InterPro" id="IPR021309">
    <property type="entry name" value="YgaP-like_TM"/>
</dbReference>
<comment type="caution">
    <text evidence="3">The sequence shown here is derived from an EMBL/GenBank/DDBJ whole genome shotgun (WGS) entry which is preliminary data.</text>
</comment>
<evidence type="ECO:0000259" key="2">
    <source>
        <dbReference type="Pfam" id="PF11127"/>
    </source>
</evidence>
<evidence type="ECO:0000313" key="3">
    <source>
        <dbReference type="EMBL" id="PHZ83448.1"/>
    </source>
</evidence>
<dbReference type="OrthoDB" id="9804804at2"/>
<dbReference type="Pfam" id="PF11127">
    <property type="entry name" value="YgaP-like_TM"/>
    <property type="match status" value="1"/>
</dbReference>
<reference evidence="3 4" key="1">
    <citation type="submission" date="2017-10" db="EMBL/GenBank/DDBJ databases">
        <title>Frigbacter circumglobatus gen. nov. sp. nov., isolated from sediment cultured in situ.</title>
        <authorList>
            <person name="Zhao Z."/>
        </authorList>
    </citation>
    <scope>NUCLEOTIDE SEQUENCE [LARGE SCALE GENOMIC DNA]</scope>
    <source>
        <strain evidence="3 4">ZYL</strain>
    </source>
</reference>
<dbReference type="EMBL" id="PDEM01000033">
    <property type="protein sequence ID" value="PHZ83448.1"/>
    <property type="molecule type" value="Genomic_DNA"/>
</dbReference>
<dbReference type="RefSeq" id="WP_099475341.1">
    <property type="nucleotide sequence ID" value="NZ_CP041025.1"/>
</dbReference>
<name>A0A2G4YMB6_9PROT</name>
<sequence length="67" mass="7219">MKMNVGLIDKVLRIIIGAVLTILAAAGIFTPWGWIGIIPLATGVIGWCPAYQILGLNTCPLTRNKEK</sequence>
<evidence type="ECO:0000313" key="4">
    <source>
        <dbReference type="Proteomes" id="UP000229730"/>
    </source>
</evidence>
<dbReference type="InParanoid" id="A0A2G4YMB6"/>
<gene>
    <name evidence="3" type="ORF">CRD36_17985</name>
</gene>
<feature type="domain" description="Inner membrane protein YgaP-like transmembrane" evidence="2">
    <location>
        <begin position="1"/>
        <end position="60"/>
    </location>
</feature>
<dbReference type="AlphaFoldDB" id="A0A2G4YMB6"/>
<protein>
    <recommendedName>
        <fullName evidence="2">Inner membrane protein YgaP-like transmembrane domain-containing protein</fullName>
    </recommendedName>
</protein>
<keyword evidence="1" id="KW-1133">Transmembrane helix</keyword>
<dbReference type="Proteomes" id="UP000229730">
    <property type="component" value="Unassembled WGS sequence"/>
</dbReference>
<feature type="transmembrane region" description="Helical" evidence="1">
    <location>
        <begin position="12"/>
        <end position="29"/>
    </location>
</feature>
<keyword evidence="1" id="KW-0472">Membrane</keyword>
<keyword evidence="4" id="KW-1185">Reference proteome</keyword>
<feature type="transmembrane region" description="Helical" evidence="1">
    <location>
        <begin position="35"/>
        <end position="57"/>
    </location>
</feature>
<proteinExistence type="predicted"/>
<keyword evidence="1" id="KW-0812">Transmembrane</keyword>
<organism evidence="3 4">
    <name type="scientific">Paremcibacter congregatus</name>
    <dbReference type="NCBI Taxonomy" id="2043170"/>
    <lineage>
        <taxon>Bacteria</taxon>
        <taxon>Pseudomonadati</taxon>
        <taxon>Pseudomonadota</taxon>
        <taxon>Alphaproteobacteria</taxon>
        <taxon>Emcibacterales</taxon>
        <taxon>Emcibacteraceae</taxon>
        <taxon>Paremcibacter</taxon>
    </lineage>
</organism>
<evidence type="ECO:0000256" key="1">
    <source>
        <dbReference type="SAM" id="Phobius"/>
    </source>
</evidence>